<keyword evidence="1" id="KW-0472">Membrane</keyword>
<dbReference type="GO" id="GO:0005918">
    <property type="term" value="C:septate junction"/>
    <property type="evidence" value="ECO:0007669"/>
    <property type="project" value="TreeGrafter"/>
</dbReference>
<protein>
    <submittedName>
        <fullName evidence="2">Uncharacterized protein</fullName>
    </submittedName>
</protein>
<dbReference type="Gene3D" id="1.20.140.150">
    <property type="match status" value="1"/>
</dbReference>
<keyword evidence="1" id="KW-0812">Transmembrane</keyword>
<evidence type="ECO:0000313" key="2">
    <source>
        <dbReference type="EMBL" id="CAD7668490.1"/>
    </source>
</evidence>
<evidence type="ECO:0000313" key="3">
    <source>
        <dbReference type="Proteomes" id="UP000728032"/>
    </source>
</evidence>
<organism evidence="2">
    <name type="scientific">Oppiella nova</name>
    <dbReference type="NCBI Taxonomy" id="334625"/>
    <lineage>
        <taxon>Eukaryota</taxon>
        <taxon>Metazoa</taxon>
        <taxon>Ecdysozoa</taxon>
        <taxon>Arthropoda</taxon>
        <taxon>Chelicerata</taxon>
        <taxon>Arachnida</taxon>
        <taxon>Acari</taxon>
        <taxon>Acariformes</taxon>
        <taxon>Sarcoptiformes</taxon>
        <taxon>Oribatida</taxon>
        <taxon>Brachypylina</taxon>
        <taxon>Oppioidea</taxon>
        <taxon>Oppiidae</taxon>
        <taxon>Oppiella</taxon>
    </lineage>
</organism>
<feature type="transmembrane region" description="Helical" evidence="1">
    <location>
        <begin position="24"/>
        <end position="50"/>
    </location>
</feature>
<dbReference type="PANTHER" id="PTHR21284:SF12">
    <property type="entry name" value="EG:80H7.2 PROTEIN"/>
    <property type="match status" value="1"/>
</dbReference>
<dbReference type="AlphaFoldDB" id="A0A7R9R337"/>
<name>A0A7R9R337_9ACAR</name>
<dbReference type="Proteomes" id="UP000728032">
    <property type="component" value="Unassembled WGS sequence"/>
</dbReference>
<dbReference type="EMBL" id="CAJPVJ010058758">
    <property type="protein sequence ID" value="CAG2183939.1"/>
    <property type="molecule type" value="Genomic_DNA"/>
</dbReference>
<dbReference type="EMBL" id="OC973583">
    <property type="protein sequence ID" value="CAD7668490.1"/>
    <property type="molecule type" value="Genomic_DNA"/>
</dbReference>
<sequence length="73" mass="8358">MSTISGGSSRMSDIPPKYRLKTSYTLIVASYVALLALITLIISFASPYWLSSHKYTYSSFVRLGLWDFCFDRY</sequence>
<dbReference type="GO" id="GO:0019991">
    <property type="term" value="P:septate junction assembly"/>
    <property type="evidence" value="ECO:0007669"/>
    <property type="project" value="TreeGrafter"/>
</dbReference>
<evidence type="ECO:0000256" key="1">
    <source>
        <dbReference type="SAM" id="Phobius"/>
    </source>
</evidence>
<keyword evidence="3" id="KW-1185">Reference proteome</keyword>
<reference evidence="2" key="1">
    <citation type="submission" date="2020-11" db="EMBL/GenBank/DDBJ databases">
        <authorList>
            <person name="Tran Van P."/>
        </authorList>
    </citation>
    <scope>NUCLEOTIDE SEQUENCE</scope>
</reference>
<proteinExistence type="predicted"/>
<dbReference type="GO" id="GO:0035151">
    <property type="term" value="P:regulation of tube size, open tracheal system"/>
    <property type="evidence" value="ECO:0007669"/>
    <property type="project" value="TreeGrafter"/>
</dbReference>
<feature type="non-terminal residue" evidence="2">
    <location>
        <position position="73"/>
    </location>
</feature>
<gene>
    <name evidence="2" type="ORF">ONB1V03_LOCUS23359</name>
</gene>
<dbReference type="OrthoDB" id="6140671at2759"/>
<accession>A0A7R9R337</accession>
<keyword evidence="1" id="KW-1133">Transmembrane helix</keyword>
<dbReference type="PANTHER" id="PTHR21284">
    <property type="entry name" value="EG:80H7.2 PROTEIN"/>
    <property type="match status" value="1"/>
</dbReference>